<evidence type="ECO:0000256" key="1">
    <source>
        <dbReference type="SAM" id="SignalP"/>
    </source>
</evidence>
<feature type="chain" id="PRO_5047200140" evidence="1">
    <location>
        <begin position="22"/>
        <end position="237"/>
    </location>
</feature>
<dbReference type="EMBL" id="BAAAPF010000162">
    <property type="protein sequence ID" value="GAA2134753.1"/>
    <property type="molecule type" value="Genomic_DNA"/>
</dbReference>
<keyword evidence="2" id="KW-0449">Lipoprotein</keyword>
<organism evidence="2 3">
    <name type="scientific">Streptomyces synnematoformans</name>
    <dbReference type="NCBI Taxonomy" id="415721"/>
    <lineage>
        <taxon>Bacteria</taxon>
        <taxon>Bacillati</taxon>
        <taxon>Actinomycetota</taxon>
        <taxon>Actinomycetes</taxon>
        <taxon>Kitasatosporales</taxon>
        <taxon>Streptomycetaceae</taxon>
        <taxon>Streptomyces</taxon>
    </lineage>
</organism>
<feature type="signal peptide" evidence="1">
    <location>
        <begin position="1"/>
        <end position="21"/>
    </location>
</feature>
<gene>
    <name evidence="2" type="ORF">GCM10009802_43350</name>
</gene>
<keyword evidence="1" id="KW-0732">Signal</keyword>
<evidence type="ECO:0000313" key="2">
    <source>
        <dbReference type="EMBL" id="GAA2134753.1"/>
    </source>
</evidence>
<reference evidence="2 3" key="1">
    <citation type="journal article" date="2019" name="Int. J. Syst. Evol. Microbiol.">
        <title>The Global Catalogue of Microorganisms (GCM) 10K type strain sequencing project: providing services to taxonomists for standard genome sequencing and annotation.</title>
        <authorList>
            <consortium name="The Broad Institute Genomics Platform"/>
            <consortium name="The Broad Institute Genome Sequencing Center for Infectious Disease"/>
            <person name="Wu L."/>
            <person name="Ma J."/>
        </authorList>
    </citation>
    <scope>NUCLEOTIDE SEQUENCE [LARGE SCALE GENOMIC DNA]</scope>
    <source>
        <strain evidence="2 3">JCM 15481</strain>
    </source>
</reference>
<protein>
    <submittedName>
        <fullName evidence="2">Lipoprotein</fullName>
    </submittedName>
</protein>
<name>A0ABN2Z038_9ACTN</name>
<keyword evidence="3" id="KW-1185">Reference proteome</keyword>
<dbReference type="PROSITE" id="PS51257">
    <property type="entry name" value="PROKAR_LIPOPROTEIN"/>
    <property type="match status" value="1"/>
</dbReference>
<dbReference type="Gene3D" id="2.50.20.20">
    <property type="match status" value="1"/>
</dbReference>
<accession>A0ABN2Z038</accession>
<dbReference type="RefSeq" id="WP_344291681.1">
    <property type="nucleotide sequence ID" value="NZ_BAAAPF010000162.1"/>
</dbReference>
<proteinExistence type="predicted"/>
<comment type="caution">
    <text evidence="2">The sequence shown here is derived from an EMBL/GenBank/DDBJ whole genome shotgun (WGS) entry which is preliminary data.</text>
</comment>
<evidence type="ECO:0000313" key="3">
    <source>
        <dbReference type="Proteomes" id="UP001500443"/>
    </source>
</evidence>
<sequence>MRKSVVAAALVSALGVTVLSACGSEDDGLAGKSAEEIKDETVAAMRSAKSMTLDFKQTGAQEIAANLSMTKSGECKGTMTLEGANAEVLRVDGTSYMKPDAKFWEQNAGSSEQAQLIQGMVGDRWVEAGSGGDDDFASFCDLDALLKELGEEDKGDKKEKTEKGDEGEVRGTPTITLVAKEDGETTTVHVATEGEPYILKMESEGGDEPGSAEFSEFNEKVDVQAPADAINLNELGG</sequence>
<dbReference type="Proteomes" id="UP001500443">
    <property type="component" value="Unassembled WGS sequence"/>
</dbReference>